<dbReference type="Proteomes" id="UP000481858">
    <property type="component" value="Unassembled WGS sequence"/>
</dbReference>
<accession>A0A7C8MK32</accession>
<dbReference type="OrthoDB" id="4721981at2759"/>
<dbReference type="InParanoid" id="A0A7C8MK32"/>
<gene>
    <name evidence="1" type="ORF">GQX73_g6883</name>
</gene>
<reference evidence="1 2" key="1">
    <citation type="submission" date="2019-12" db="EMBL/GenBank/DDBJ databases">
        <title>Draft genome sequence of the ascomycete Xylaria multiplex DSM 110363.</title>
        <authorList>
            <person name="Buettner E."/>
            <person name="Kellner H."/>
        </authorList>
    </citation>
    <scope>NUCLEOTIDE SEQUENCE [LARGE SCALE GENOMIC DNA]</scope>
    <source>
        <strain evidence="1 2">DSM 110363</strain>
    </source>
</reference>
<comment type="caution">
    <text evidence="1">The sequence shown here is derived from an EMBL/GenBank/DDBJ whole genome shotgun (WGS) entry which is preliminary data.</text>
</comment>
<dbReference type="EMBL" id="WUBL01000083">
    <property type="protein sequence ID" value="KAF2966692.1"/>
    <property type="molecule type" value="Genomic_DNA"/>
</dbReference>
<evidence type="ECO:0000313" key="2">
    <source>
        <dbReference type="Proteomes" id="UP000481858"/>
    </source>
</evidence>
<evidence type="ECO:0000313" key="1">
    <source>
        <dbReference type="EMBL" id="KAF2966692.1"/>
    </source>
</evidence>
<keyword evidence="2" id="KW-1185">Reference proteome</keyword>
<organism evidence="1 2">
    <name type="scientific">Xylaria multiplex</name>
    <dbReference type="NCBI Taxonomy" id="323545"/>
    <lineage>
        <taxon>Eukaryota</taxon>
        <taxon>Fungi</taxon>
        <taxon>Dikarya</taxon>
        <taxon>Ascomycota</taxon>
        <taxon>Pezizomycotina</taxon>
        <taxon>Sordariomycetes</taxon>
        <taxon>Xylariomycetidae</taxon>
        <taxon>Xylariales</taxon>
        <taxon>Xylariaceae</taxon>
        <taxon>Xylaria</taxon>
    </lineage>
</organism>
<name>A0A7C8MK32_9PEZI</name>
<protein>
    <submittedName>
        <fullName evidence="1">Uncharacterized protein</fullName>
    </submittedName>
</protein>
<proteinExistence type="predicted"/>
<sequence length="239" mass="27268">MTRHATTNYTSKRHDKIYQTQPDELRERVVRPIHLALSLPEDAHIKLESIPANPRELVTTFDDLRREYEDLRRRLDNFATRLCDYEAQSYDIDTGLRNIDVLNHLGFGYETSVSILECWNTLRDDAPAGGPYKIIGVALATIAELGETEMPECHGQVVGSRNAPARSEWAAAFAQILNDETLAAAQRVGAYLAPDFTQAKWLVHHMVLRRWEQLVRRTDVTNPYTTKAVPIATVNYYWG</sequence>
<dbReference type="AlphaFoldDB" id="A0A7C8MK32"/>